<feature type="region of interest" description="Disordered" evidence="1">
    <location>
        <begin position="593"/>
        <end position="612"/>
    </location>
</feature>
<dbReference type="EMBL" id="JAVDUP010000012">
    <property type="protein sequence ID" value="MDR6903992.1"/>
    <property type="molecule type" value="Genomic_DNA"/>
</dbReference>
<dbReference type="InterPro" id="IPR035919">
    <property type="entry name" value="EAL_sf"/>
</dbReference>
<dbReference type="PROSITE" id="PS50883">
    <property type="entry name" value="EAL"/>
    <property type="match status" value="1"/>
</dbReference>
<dbReference type="Pfam" id="PF00990">
    <property type="entry name" value="GGDEF"/>
    <property type="match status" value="1"/>
</dbReference>
<keyword evidence="5" id="KW-1185">Reference proteome</keyword>
<evidence type="ECO:0000313" key="5">
    <source>
        <dbReference type="Proteomes" id="UP001250791"/>
    </source>
</evidence>
<dbReference type="PANTHER" id="PTHR33121">
    <property type="entry name" value="CYCLIC DI-GMP PHOSPHODIESTERASE PDEF"/>
    <property type="match status" value="1"/>
</dbReference>
<dbReference type="InterPro" id="IPR043128">
    <property type="entry name" value="Rev_trsase/Diguanyl_cyclase"/>
</dbReference>
<accession>A0ABU1SYI2</accession>
<dbReference type="PROSITE" id="PS50887">
    <property type="entry name" value="GGDEF"/>
    <property type="match status" value="1"/>
</dbReference>
<sequence length="612" mass="66422">MLLGLQNIILRMVAQGDELQATLERLCVEVEHLLPGAVASVLTLDDQGRLHPCAAPGLPLSYSMALDDVEIGPAVGSCGSAAFFGEAVIVDDIEQDPRWADFKALALPHSLRACYSSPIFGSKGKILGTFALYFRYARAPSLLEQAIVESCLPLCMIALERHERLREHRRLAFTDILTGLPNRARFNVAMDEMSPGDWALLLVDVDNLKIVNDTFGHAAGDDLIASVARRLLSVVSPRAVYRLGGDEFAIVLDPASVAQAEEIATEFARKVHQPTICAGHTVFPSITVGIAHSEQRHSTEEIRHLADLALYHAKDTVRGGFVTYDAALTSTIAKRYEVVQTVAAALRDERIEAWYQPIVRIDTGEIVGVEALARIRLANGEVLPAAVFHEATKDAHVAASLTRLMINCISMDIGHWLRSGIPIQHVGINLSAADFQCEDFPQSLQAVFEREGVPLHHAILEVTESVYLGGRDQIVAKKIAAMRAAGFKIALDDFGTGFASLTHLITIPVDVIKIDKSFTDRLGDDDVGMAIVEGILHIARRMGVPVVAEGVETPAQADMLLARGCTLGQGYLYAKAMPASEMAVLLRTHGQKTDKVVGEKPQDGLRHGGRSR</sequence>
<name>A0ABU1SYI2_9HYPH</name>
<comment type="caution">
    <text evidence="4">The sequence shown here is derived from an EMBL/GenBank/DDBJ whole genome shotgun (WGS) entry which is preliminary data.</text>
</comment>
<dbReference type="InterPro" id="IPR050706">
    <property type="entry name" value="Cyclic-di-GMP_PDE-like"/>
</dbReference>
<dbReference type="SUPFAM" id="SSF141868">
    <property type="entry name" value="EAL domain-like"/>
    <property type="match status" value="1"/>
</dbReference>
<dbReference type="Gene3D" id="3.30.70.270">
    <property type="match status" value="1"/>
</dbReference>
<dbReference type="CDD" id="cd01948">
    <property type="entry name" value="EAL"/>
    <property type="match status" value="1"/>
</dbReference>
<dbReference type="NCBIfam" id="TIGR00254">
    <property type="entry name" value="GGDEF"/>
    <property type="match status" value="1"/>
</dbReference>
<dbReference type="SMART" id="SM00267">
    <property type="entry name" value="GGDEF"/>
    <property type="match status" value="1"/>
</dbReference>
<evidence type="ECO:0000259" key="3">
    <source>
        <dbReference type="PROSITE" id="PS50887"/>
    </source>
</evidence>
<dbReference type="InterPro" id="IPR003018">
    <property type="entry name" value="GAF"/>
</dbReference>
<organism evidence="4 5">
    <name type="scientific">Rhizobium miluonense</name>
    <dbReference type="NCBI Taxonomy" id="411945"/>
    <lineage>
        <taxon>Bacteria</taxon>
        <taxon>Pseudomonadati</taxon>
        <taxon>Pseudomonadota</taxon>
        <taxon>Alphaproteobacteria</taxon>
        <taxon>Hyphomicrobiales</taxon>
        <taxon>Rhizobiaceae</taxon>
        <taxon>Rhizobium/Agrobacterium group</taxon>
        <taxon>Rhizobium</taxon>
    </lineage>
</organism>
<dbReference type="Pfam" id="PF00563">
    <property type="entry name" value="EAL"/>
    <property type="match status" value="1"/>
</dbReference>
<dbReference type="InterPro" id="IPR001633">
    <property type="entry name" value="EAL_dom"/>
</dbReference>
<dbReference type="InterPro" id="IPR029787">
    <property type="entry name" value="Nucleotide_cyclase"/>
</dbReference>
<evidence type="ECO:0000313" key="4">
    <source>
        <dbReference type="EMBL" id="MDR6903992.1"/>
    </source>
</evidence>
<feature type="compositionally biased region" description="Basic and acidic residues" evidence="1">
    <location>
        <begin position="593"/>
        <end position="606"/>
    </location>
</feature>
<dbReference type="PANTHER" id="PTHR33121:SF70">
    <property type="entry name" value="SIGNALING PROTEIN YKOW"/>
    <property type="match status" value="1"/>
</dbReference>
<gene>
    <name evidence="4" type="ORF">J2W52_005625</name>
</gene>
<dbReference type="RefSeq" id="WP_112412716.1">
    <property type="nucleotide sequence ID" value="NZ_JAVDUP010000012.1"/>
</dbReference>
<dbReference type="Gene3D" id="3.20.20.450">
    <property type="entry name" value="EAL domain"/>
    <property type="match status" value="1"/>
</dbReference>
<feature type="domain" description="EAL" evidence="2">
    <location>
        <begin position="335"/>
        <end position="590"/>
    </location>
</feature>
<dbReference type="Gene3D" id="3.30.450.40">
    <property type="match status" value="1"/>
</dbReference>
<dbReference type="SMART" id="SM00052">
    <property type="entry name" value="EAL"/>
    <property type="match status" value="1"/>
</dbReference>
<feature type="domain" description="GGDEF" evidence="3">
    <location>
        <begin position="196"/>
        <end position="326"/>
    </location>
</feature>
<evidence type="ECO:0000259" key="2">
    <source>
        <dbReference type="PROSITE" id="PS50883"/>
    </source>
</evidence>
<dbReference type="CDD" id="cd01949">
    <property type="entry name" value="GGDEF"/>
    <property type="match status" value="1"/>
</dbReference>
<dbReference type="InterPro" id="IPR000160">
    <property type="entry name" value="GGDEF_dom"/>
</dbReference>
<dbReference type="InterPro" id="IPR029016">
    <property type="entry name" value="GAF-like_dom_sf"/>
</dbReference>
<dbReference type="Pfam" id="PF13185">
    <property type="entry name" value="GAF_2"/>
    <property type="match status" value="1"/>
</dbReference>
<dbReference type="SUPFAM" id="SSF55073">
    <property type="entry name" value="Nucleotide cyclase"/>
    <property type="match status" value="1"/>
</dbReference>
<dbReference type="SMART" id="SM00065">
    <property type="entry name" value="GAF"/>
    <property type="match status" value="1"/>
</dbReference>
<reference evidence="4 5" key="1">
    <citation type="submission" date="2023-07" db="EMBL/GenBank/DDBJ databases">
        <title>Sorghum-associated microbial communities from plants grown in Nebraska, USA.</title>
        <authorList>
            <person name="Schachtman D."/>
        </authorList>
    </citation>
    <scope>NUCLEOTIDE SEQUENCE [LARGE SCALE GENOMIC DNA]</scope>
    <source>
        <strain evidence="4 5">3199</strain>
    </source>
</reference>
<protein>
    <submittedName>
        <fullName evidence="4">Diguanylate cyclase (GGDEF)-like protein</fullName>
    </submittedName>
</protein>
<proteinExistence type="predicted"/>
<dbReference type="SUPFAM" id="SSF55781">
    <property type="entry name" value="GAF domain-like"/>
    <property type="match status" value="1"/>
</dbReference>
<evidence type="ECO:0000256" key="1">
    <source>
        <dbReference type="SAM" id="MobiDB-lite"/>
    </source>
</evidence>
<dbReference type="Proteomes" id="UP001250791">
    <property type="component" value="Unassembled WGS sequence"/>
</dbReference>